<dbReference type="RefSeq" id="XP_013784919.1">
    <property type="nucleotide sequence ID" value="XM_013929465.2"/>
</dbReference>
<proteinExistence type="predicted"/>
<keyword evidence="4" id="KW-1185">Reference proteome</keyword>
<evidence type="ECO:0000256" key="1">
    <source>
        <dbReference type="ARBA" id="ARBA00023054"/>
    </source>
</evidence>
<sequence length="1234" mass="140762">MKVKWNRRLDGFPRRDQRPLSTELEYEHVDESDVSVSLQDSEEFFDEHKNKKPKRGRFLNIFKLITKKQKSPEFETKIRNEKSLQSQTDYSRCQYHTSLLPTNVESSGSSTSVAIEDVLLEVMAAPKDPTQSEEAVTANSSRGKSGNIQTSATLSSWLDPNIACQEKNVDEKDFNWETTSVSSTDSNSEGKTSSEKDDRVNDKPTFDERTNIKNHYSEIVTCQPKQRRSEEEHLIKIRSLEMVKHISDISKNEKSVKLTTRDLQESSTCASASHSKTLLNLPLSEEAESKEINKKMNTENYKFTSSKSTIKQTKTDEDLSTKKNVDALKAPEKAIIINKNQHKTQQHVRFVDQLPEGADTWSCKSSSSVITTEISPLIDDEKDSIGYRDEQETETKDVKQKRHMFRDGQAKKSARESKRKDIFPPKFTANLHETKARGNTYLEDEKPKDDFLTDLDFSKTESVKITRTGWSSQDMIVLGTNDPPQRMGNHPSTFRNQKERSVDLVRPDSQKTAQNEHEKPDIVTSCGPQMIKKKMIVSSPVPSDSPTPSTSSPFHKTGDIKRGTCIACHLPQTTSGQKEDTPAPNGTKTCNFETRDSQLENVKLPAKYSDVSSLTLSQLEILVLQWIHENGNPLYFSEKKERRPGLPAEQRKSRREYVQEIQRLGALCETRTKELKLLKIQLKHAFLGFDSFSIVVKYLTEELDALSHPRILSELKKTRDDLQKTEAQLRRYETHLEQLKRNHEDEIQELTSKLAATHREEIETLIVNHQEELRKLQDEHDKEVEDLKTIHAQSAKDAQSRNSLSVAALKEQHNRLIEDLEKDFANQMQQAVESHEKALDSLKQQLQDLQKQCEDLQLEKKQMESSLQEDTNTKLQWVLAQKSNLQKEVESLQTVLELKVADIHHLRTENLEMQKELEKLPSARQEIQKLKARNEDLQAMVDEKVRIERQLASESLHLKEEFEKEFKSKSRLSMEKEELQWRLKQTMEASALLSTMSDSSSEILDKLLHDESLLKSPVRMSVFLNELDTSLTQGGRSPGNHRQVTAGGRPPNTMSNPENCRYSGRPSSRSSPPTPIAKKLRCSNQSDSVGGTPKRSRSNKSPIRETNRSDHSSAIEVCDAQNPTNGHAENDDLTPKQQRMSYYTSSVNVSQKNLSLNAPHPENNEDEESYSMTSDHHHCTKSDVFCPERRMVFSNSPESSLSVCQGKGPSLLEFTDNEAHGSREKEQHKSKSET</sequence>
<evidence type="ECO:0000256" key="3">
    <source>
        <dbReference type="SAM" id="MobiDB-lite"/>
    </source>
</evidence>
<feature type="region of interest" description="Disordered" evidence="3">
    <location>
        <begin position="174"/>
        <end position="209"/>
    </location>
</feature>
<keyword evidence="1 2" id="KW-0175">Coiled coil</keyword>
<feature type="compositionally biased region" description="Basic and acidic residues" evidence="3">
    <location>
        <begin position="1102"/>
        <end position="1113"/>
    </location>
</feature>
<evidence type="ECO:0000313" key="4">
    <source>
        <dbReference type="Proteomes" id="UP000694941"/>
    </source>
</evidence>
<feature type="compositionally biased region" description="Basic and acidic residues" evidence="3">
    <location>
        <begin position="192"/>
        <end position="209"/>
    </location>
</feature>
<feature type="compositionally biased region" description="Polar residues" evidence="3">
    <location>
        <begin position="1194"/>
        <end position="1203"/>
    </location>
</feature>
<dbReference type="Proteomes" id="UP000694941">
    <property type="component" value="Unplaced"/>
</dbReference>
<feature type="region of interest" description="Disordered" evidence="3">
    <location>
        <begin position="1150"/>
        <end position="1179"/>
    </location>
</feature>
<organism evidence="4 5">
    <name type="scientific">Limulus polyphemus</name>
    <name type="common">Atlantic horseshoe crab</name>
    <dbReference type="NCBI Taxonomy" id="6850"/>
    <lineage>
        <taxon>Eukaryota</taxon>
        <taxon>Metazoa</taxon>
        <taxon>Ecdysozoa</taxon>
        <taxon>Arthropoda</taxon>
        <taxon>Chelicerata</taxon>
        <taxon>Merostomata</taxon>
        <taxon>Xiphosura</taxon>
        <taxon>Limulidae</taxon>
        <taxon>Limulus</taxon>
    </lineage>
</organism>
<protein>
    <submittedName>
        <fullName evidence="5">Calponin homology domain-containing protein DDB_G0272472-like</fullName>
    </submittedName>
</protein>
<feature type="region of interest" description="Disordered" evidence="3">
    <location>
        <begin position="126"/>
        <end position="149"/>
    </location>
</feature>
<feature type="region of interest" description="Disordered" evidence="3">
    <location>
        <begin position="1194"/>
        <end position="1234"/>
    </location>
</feature>
<feature type="compositionally biased region" description="Basic and acidic residues" evidence="3">
    <location>
        <begin position="405"/>
        <end position="418"/>
    </location>
</feature>
<gene>
    <name evidence="5" type="primary">LOC106469014</name>
</gene>
<feature type="compositionally biased region" description="Basic and acidic residues" evidence="3">
    <location>
        <begin position="496"/>
        <end position="521"/>
    </location>
</feature>
<feature type="coiled-coil region" evidence="2">
    <location>
        <begin position="913"/>
        <end position="989"/>
    </location>
</feature>
<evidence type="ECO:0000256" key="2">
    <source>
        <dbReference type="SAM" id="Coils"/>
    </source>
</evidence>
<dbReference type="GeneID" id="106469014"/>
<feature type="compositionally biased region" description="Basic and acidic residues" evidence="3">
    <location>
        <begin position="384"/>
        <end position="398"/>
    </location>
</feature>
<dbReference type="InterPro" id="IPR051293">
    <property type="entry name" value="MTUS1/CCDC69"/>
</dbReference>
<feature type="compositionally biased region" description="Polar residues" evidence="3">
    <location>
        <begin position="176"/>
        <end position="191"/>
    </location>
</feature>
<feature type="region of interest" description="Disordered" evidence="3">
    <location>
        <begin position="1"/>
        <end position="20"/>
    </location>
</feature>
<name>A0ABM1BMC7_LIMPO</name>
<feature type="compositionally biased region" description="Low complexity" evidence="3">
    <location>
        <begin position="537"/>
        <end position="553"/>
    </location>
</feature>
<feature type="compositionally biased region" description="Basic and acidic residues" evidence="3">
    <location>
        <begin position="7"/>
        <end position="18"/>
    </location>
</feature>
<feature type="region of interest" description="Disordered" evidence="3">
    <location>
        <begin position="1030"/>
        <end position="1114"/>
    </location>
</feature>
<feature type="compositionally biased region" description="Low complexity" evidence="3">
    <location>
        <begin position="1061"/>
        <end position="1071"/>
    </location>
</feature>
<dbReference type="PANTHER" id="PTHR24200">
    <property type="entry name" value="TOUCAN, ISOFORM A"/>
    <property type="match status" value="1"/>
</dbReference>
<feature type="region of interest" description="Disordered" evidence="3">
    <location>
        <begin position="384"/>
        <end position="418"/>
    </location>
</feature>
<accession>A0ABM1BMC7</accession>
<feature type="compositionally biased region" description="Polar residues" evidence="3">
    <location>
        <begin position="1030"/>
        <end position="1043"/>
    </location>
</feature>
<feature type="region of interest" description="Disordered" evidence="3">
    <location>
        <begin position="572"/>
        <end position="591"/>
    </location>
</feature>
<evidence type="ECO:0000313" key="5">
    <source>
        <dbReference type="RefSeq" id="XP_013784919.1"/>
    </source>
</evidence>
<reference evidence="5" key="1">
    <citation type="submission" date="2025-08" db="UniProtKB">
        <authorList>
            <consortium name="RefSeq"/>
        </authorList>
    </citation>
    <scope>IDENTIFICATION</scope>
    <source>
        <tissue evidence="5">Muscle</tissue>
    </source>
</reference>
<dbReference type="PANTHER" id="PTHR24200:SF11">
    <property type="entry name" value="TOUCAN, ISOFORM A"/>
    <property type="match status" value="1"/>
</dbReference>
<feature type="compositionally biased region" description="Polar residues" evidence="3">
    <location>
        <begin position="132"/>
        <end position="149"/>
    </location>
</feature>
<feature type="compositionally biased region" description="Basic and acidic residues" evidence="3">
    <location>
        <begin position="1217"/>
        <end position="1234"/>
    </location>
</feature>
<feature type="region of interest" description="Disordered" evidence="3">
    <location>
        <begin position="481"/>
        <end position="558"/>
    </location>
</feature>
<feature type="coiled-coil region" evidence="2">
    <location>
        <begin position="712"/>
        <end position="873"/>
    </location>
</feature>